<gene>
    <name evidence="6" type="ORF">DM558_04905</name>
</gene>
<sequence length="644" mass="75272">MANALVRYIASLSCFLLTSINLHAVTLDEQRNYFDQAKAALDKNNPLVYYSYKKALQGYPLQPYLAYLELNNRLKLASDNEIITFVAQHADLPQTRWLEMRWLKQVADRGDWNTFLRYYKKNTFTDLDCYYAQYLYQQKQITKANSLAEELWLTPASRPNSCDAVFDNWKKQGKMTADMQWQRLKLALEAREYRLANHLISSLPSSLASQGKLFAQVAQKPSLIQKTEDFKNNNKTTKDIVTLGLVRLVRQDPEQALSLLNYYGQRFHFTDEQKVSFANNIGLSFARRFDERALPILAQYDANLDHDDVSEWHVRLLLRLNRWQEAQQLINRLPANLAETNRWKYWKVRVAEKINPKDPTLKEQYIKLAQDRDFYAFLAAQRANTKYQLNNQPIMINNNMVLTIKNTPALQRSIEYLYKGMDNQAWIEWHNMTRTMSDKEKLALSQLAYDMNLYFYAIRTLAIASYWDDLNIRFPIAHRRTLEREANNRNINPNWAFAIIRQESAFNDRIKSHAGAMGLMQLMPATAKETAKKFSIPLARPQDALDPTTNIQLGTAFLSQMYSRFQNNRILASAAYNAGPGRVNQWLRNTDKNIDFDVWIETIPFNETRQYVQNVLFYSVIYGEKLNIPQPLIEKHEIAIINNK</sequence>
<feature type="signal peptide" evidence="3">
    <location>
        <begin position="1"/>
        <end position="24"/>
    </location>
</feature>
<name>A0A3Q9JIA0_9GAMM</name>
<keyword evidence="2 3" id="KW-0732">Signal</keyword>
<evidence type="ECO:0000256" key="2">
    <source>
        <dbReference type="ARBA" id="ARBA00022729"/>
    </source>
</evidence>
<protein>
    <submittedName>
        <fullName evidence="6">Lytic murein transglycosylase</fullName>
    </submittedName>
</protein>
<dbReference type="InterPro" id="IPR008258">
    <property type="entry name" value="Transglycosylase_SLT_dom_1"/>
</dbReference>
<organism evidence="6 7">
    <name type="scientific">Entomomonas moraniae</name>
    <dbReference type="NCBI Taxonomy" id="2213226"/>
    <lineage>
        <taxon>Bacteria</taxon>
        <taxon>Pseudomonadati</taxon>
        <taxon>Pseudomonadota</taxon>
        <taxon>Gammaproteobacteria</taxon>
        <taxon>Pseudomonadales</taxon>
        <taxon>Pseudomonadaceae</taxon>
        <taxon>Entomomonas</taxon>
    </lineage>
</organism>
<evidence type="ECO:0000259" key="4">
    <source>
        <dbReference type="Pfam" id="PF01464"/>
    </source>
</evidence>
<dbReference type="SUPFAM" id="SSF53955">
    <property type="entry name" value="Lysozyme-like"/>
    <property type="match status" value="1"/>
</dbReference>
<dbReference type="Gene3D" id="1.25.20.10">
    <property type="entry name" value="Bacterial muramidases"/>
    <property type="match status" value="1"/>
</dbReference>
<proteinExistence type="inferred from homology"/>
<dbReference type="Gene3D" id="1.10.530.10">
    <property type="match status" value="1"/>
</dbReference>
<evidence type="ECO:0000256" key="1">
    <source>
        <dbReference type="ARBA" id="ARBA00007734"/>
    </source>
</evidence>
<feature type="domain" description="Lytic transglycosylase superhelical linker" evidence="5">
    <location>
        <begin position="404"/>
        <end position="470"/>
    </location>
</feature>
<reference evidence="7" key="1">
    <citation type="submission" date="2018-06" db="EMBL/GenBank/DDBJ databases">
        <title>Complete genome of Pseudomonas insecticola strain QZS01.</title>
        <authorList>
            <person name="Wang J."/>
            <person name="Su Q."/>
        </authorList>
    </citation>
    <scope>NUCLEOTIDE SEQUENCE [LARGE SCALE GENOMIC DNA]</scope>
    <source>
        <strain evidence="7">QZS01</strain>
    </source>
</reference>
<evidence type="ECO:0000259" key="5">
    <source>
        <dbReference type="Pfam" id="PF14718"/>
    </source>
</evidence>
<evidence type="ECO:0000313" key="6">
    <source>
        <dbReference type="EMBL" id="AZS50155.1"/>
    </source>
</evidence>
<dbReference type="GO" id="GO:0042597">
    <property type="term" value="C:periplasmic space"/>
    <property type="evidence" value="ECO:0007669"/>
    <property type="project" value="InterPro"/>
</dbReference>
<dbReference type="InterPro" id="IPR008939">
    <property type="entry name" value="Lytic_TGlycosylase_superhlx_U"/>
</dbReference>
<feature type="domain" description="Transglycosylase SLT" evidence="4">
    <location>
        <begin position="484"/>
        <end position="593"/>
    </location>
</feature>
<dbReference type="InterPro" id="IPR037061">
    <property type="entry name" value="Lytic_TGlycoase_superhlx_L_sf"/>
</dbReference>
<accession>A0A3Q9JIA0</accession>
<evidence type="ECO:0000256" key="3">
    <source>
        <dbReference type="SAM" id="SignalP"/>
    </source>
</evidence>
<dbReference type="RefSeq" id="WP_127162300.1">
    <property type="nucleotide sequence ID" value="NZ_CP029822.1"/>
</dbReference>
<dbReference type="PANTHER" id="PTHR37423">
    <property type="entry name" value="SOLUBLE LYTIC MUREIN TRANSGLYCOSYLASE-RELATED"/>
    <property type="match status" value="1"/>
</dbReference>
<dbReference type="CDD" id="cd13401">
    <property type="entry name" value="Slt70-like"/>
    <property type="match status" value="1"/>
</dbReference>
<dbReference type="EMBL" id="CP029822">
    <property type="protein sequence ID" value="AZS50155.1"/>
    <property type="molecule type" value="Genomic_DNA"/>
</dbReference>
<dbReference type="SUPFAM" id="SSF48435">
    <property type="entry name" value="Bacterial muramidases"/>
    <property type="match status" value="1"/>
</dbReference>
<keyword evidence="7" id="KW-1185">Reference proteome</keyword>
<feature type="chain" id="PRO_5018613045" evidence="3">
    <location>
        <begin position="25"/>
        <end position="644"/>
    </location>
</feature>
<evidence type="ECO:0000313" key="7">
    <source>
        <dbReference type="Proteomes" id="UP000273143"/>
    </source>
</evidence>
<dbReference type="InterPro" id="IPR012289">
    <property type="entry name" value="Lytic_TGlycosylase_superhlx_L"/>
</dbReference>
<dbReference type="AlphaFoldDB" id="A0A3Q9JIA0"/>
<dbReference type="PANTHER" id="PTHR37423:SF5">
    <property type="entry name" value="SOLUBLE LYTIC MUREIN TRANSGLYCOSYLASE"/>
    <property type="match status" value="1"/>
</dbReference>
<dbReference type="KEGG" id="emo:DM558_04905"/>
<comment type="similarity">
    <text evidence="1">Belongs to the transglycosylase Slt family.</text>
</comment>
<dbReference type="GO" id="GO:0004553">
    <property type="term" value="F:hydrolase activity, hydrolyzing O-glycosyl compounds"/>
    <property type="evidence" value="ECO:0007669"/>
    <property type="project" value="InterPro"/>
</dbReference>
<dbReference type="Pfam" id="PF01464">
    <property type="entry name" value="SLT"/>
    <property type="match status" value="1"/>
</dbReference>
<dbReference type="Proteomes" id="UP000273143">
    <property type="component" value="Chromosome"/>
</dbReference>
<dbReference type="InterPro" id="IPR023346">
    <property type="entry name" value="Lysozyme-like_dom_sf"/>
</dbReference>
<dbReference type="Pfam" id="PF14718">
    <property type="entry name" value="SLT_L"/>
    <property type="match status" value="1"/>
</dbReference>
<dbReference type="Gene3D" id="1.10.1240.20">
    <property type="entry name" value="Lytic transglycosylase, superhelical linker domain"/>
    <property type="match status" value="1"/>
</dbReference>